<dbReference type="Gene3D" id="2.160.20.80">
    <property type="entry name" value="E3 ubiquitin-protein ligase SopA"/>
    <property type="match status" value="2"/>
</dbReference>
<dbReference type="InterPro" id="IPR012816">
    <property type="entry name" value="NADAR"/>
</dbReference>
<keyword evidence="2" id="KW-0472">Membrane</keyword>
<gene>
    <name evidence="4" type="ORF">KXQ929_LOCUS27201</name>
</gene>
<evidence type="ECO:0000259" key="3">
    <source>
        <dbReference type="Pfam" id="PF08719"/>
    </source>
</evidence>
<dbReference type="InterPro" id="IPR037238">
    <property type="entry name" value="YbiA-like_sf"/>
</dbReference>
<comment type="caution">
    <text evidence="4">The sequence shown here is derived from an EMBL/GenBank/DDBJ whole genome shotgun (WGS) entry which is preliminary data.</text>
</comment>
<dbReference type="PANTHER" id="PTHR14136:SF17">
    <property type="entry name" value="BTB_POZ DOMAIN-CONTAINING PROTEIN KCTD9"/>
    <property type="match status" value="1"/>
</dbReference>
<sequence length="899" mass="105481">MMASSDDKNIQPLDVIQTPRGFHRLSTHDYVKLVSNLAIPLLIGIFTIIISIQQQSSVQKNRENDILLSAQRRANDTADAKKQREDDKEMARVLREEYRNISRSQREQDRNISHQRREQDREAARIQRADDKETARLQRGVDLKIETDKRSQEYELTEKQRILYQTQRAHEVEIAQQNYLNNLNLEDERRKENTLVTYQRHLAQLLLHNNSLVHISYPTYAFILQMRTRSAFRLMDPKRRTILVHTLYQAEFFDEPWTRRWSPLYRVNCSGVDFGLPPNHKFSRFLIVYDHLDIQQADVRYASFHSVFFRNSPSLDFSNLDYTDWSFAELLSVTFDDKMTMNNATFAQSNLKGVTFDKISMNGVSFQHNNRCELCDFTGTSLIYARLDNARFRHSSFAFLSMADANMSHGFFWNTDFKHLILDRADLSHADLFGSTFFNVSMQNVNQSIYNKHTAQVAQLYENNREQIRRRRQEDIETVRLQREEDKNFSCLQREEDQKIFNRQREEDRQDACVQRLEDKESAGIQREIDLKLATDKRLQEYKLAEIQRSLYQNKRSNLLEIDQENYLSERIVKKNRKSDDILMNYQRELSGLLSNLQTKLDELDPTFLLVLQMQTKTTLQLLDATRRTILVKNLIQANILRDKWNGKMSILYGANVSGVQFDQLFNHRTISFPDIEHADVRYASFRSVFVRGSSSFAYSDFDYTDWSFAELINFDFDRKMTMNNAIFRNSQMIDVAFHDVLMNQVSFQYNKNCSNCIFVDASLVAARFDHSIFPKATFGLTTVADGNMSSGTFVESDFERVILDRVDLNGADCRRCTFLNVSMDYVKDNIMFKACLAKFQQHPQLKELLLSTDDRTLIEHTVNDSYWADGGDGTGRNQLGITLMKVRRHLSYHHNDHH</sequence>
<dbReference type="AlphaFoldDB" id="A0A819MEQ2"/>
<dbReference type="CDD" id="cd15457">
    <property type="entry name" value="NADAR"/>
    <property type="match status" value="1"/>
</dbReference>
<protein>
    <recommendedName>
        <fullName evidence="3">NADAR domain-containing protein</fullName>
    </recommendedName>
</protein>
<evidence type="ECO:0000256" key="1">
    <source>
        <dbReference type="SAM" id="MobiDB-lite"/>
    </source>
</evidence>
<keyword evidence="2" id="KW-1133">Transmembrane helix</keyword>
<keyword evidence="2" id="KW-0812">Transmembrane</keyword>
<organism evidence="4 5">
    <name type="scientific">Adineta steineri</name>
    <dbReference type="NCBI Taxonomy" id="433720"/>
    <lineage>
        <taxon>Eukaryota</taxon>
        <taxon>Metazoa</taxon>
        <taxon>Spiralia</taxon>
        <taxon>Gnathifera</taxon>
        <taxon>Rotifera</taxon>
        <taxon>Eurotatoria</taxon>
        <taxon>Bdelloidea</taxon>
        <taxon>Adinetida</taxon>
        <taxon>Adinetidae</taxon>
        <taxon>Adineta</taxon>
    </lineage>
</organism>
<dbReference type="Pfam" id="PF00805">
    <property type="entry name" value="Pentapeptide"/>
    <property type="match status" value="1"/>
</dbReference>
<dbReference type="Gene3D" id="1.10.357.40">
    <property type="entry name" value="YbiA-like"/>
    <property type="match status" value="1"/>
</dbReference>
<evidence type="ECO:0000313" key="4">
    <source>
        <dbReference type="EMBL" id="CAF3978547.1"/>
    </source>
</evidence>
<dbReference type="EMBL" id="CAJOBB010002549">
    <property type="protein sequence ID" value="CAF3978547.1"/>
    <property type="molecule type" value="Genomic_DNA"/>
</dbReference>
<evidence type="ECO:0000313" key="5">
    <source>
        <dbReference type="Proteomes" id="UP000663868"/>
    </source>
</evidence>
<dbReference type="SUPFAM" id="SSF143990">
    <property type="entry name" value="YbiA-like"/>
    <property type="match status" value="1"/>
</dbReference>
<dbReference type="PANTHER" id="PTHR14136">
    <property type="entry name" value="BTB_POZ DOMAIN-CONTAINING PROTEIN KCTD9"/>
    <property type="match status" value="1"/>
</dbReference>
<dbReference type="InterPro" id="IPR051082">
    <property type="entry name" value="Pentapeptide-BTB/POZ_domain"/>
</dbReference>
<accession>A0A819MEQ2</accession>
<evidence type="ECO:0000256" key="2">
    <source>
        <dbReference type="SAM" id="Phobius"/>
    </source>
</evidence>
<feature type="region of interest" description="Disordered" evidence="1">
    <location>
        <begin position="99"/>
        <end position="131"/>
    </location>
</feature>
<dbReference type="Pfam" id="PF08719">
    <property type="entry name" value="NADAR"/>
    <property type="match status" value="1"/>
</dbReference>
<feature type="domain" description="NADAR" evidence="3">
    <location>
        <begin position="825"/>
        <end position="891"/>
    </location>
</feature>
<dbReference type="InterPro" id="IPR001646">
    <property type="entry name" value="5peptide_repeat"/>
</dbReference>
<reference evidence="4" key="1">
    <citation type="submission" date="2021-02" db="EMBL/GenBank/DDBJ databases">
        <authorList>
            <person name="Nowell W R."/>
        </authorList>
    </citation>
    <scope>NUCLEOTIDE SEQUENCE</scope>
</reference>
<dbReference type="SUPFAM" id="SSF141571">
    <property type="entry name" value="Pentapeptide repeat-like"/>
    <property type="match status" value="2"/>
</dbReference>
<name>A0A819MEQ2_9BILA</name>
<proteinExistence type="predicted"/>
<dbReference type="Proteomes" id="UP000663868">
    <property type="component" value="Unassembled WGS sequence"/>
</dbReference>
<feature type="transmembrane region" description="Helical" evidence="2">
    <location>
        <begin position="30"/>
        <end position="52"/>
    </location>
</feature>